<dbReference type="GO" id="GO:0004452">
    <property type="term" value="F:isopentenyl-diphosphate delta-isomerase activity"/>
    <property type="evidence" value="ECO:0007669"/>
    <property type="project" value="UniProtKB-EC"/>
</dbReference>
<evidence type="ECO:0000313" key="8">
    <source>
        <dbReference type="EMBL" id="MFC4357462.1"/>
    </source>
</evidence>
<gene>
    <name evidence="8" type="ORF">ACFO0N_05795</name>
</gene>
<proteinExistence type="inferred from homology"/>
<dbReference type="InterPro" id="IPR011876">
    <property type="entry name" value="IsopentenylPP_isomerase_typ1"/>
</dbReference>
<dbReference type="PROSITE" id="PS51462">
    <property type="entry name" value="NUDIX"/>
    <property type="match status" value="1"/>
</dbReference>
<evidence type="ECO:0000256" key="3">
    <source>
        <dbReference type="ARBA" id="ARBA00012057"/>
    </source>
</evidence>
<evidence type="ECO:0000259" key="7">
    <source>
        <dbReference type="PROSITE" id="PS51462"/>
    </source>
</evidence>
<dbReference type="PIRSF" id="PIRSF018427">
    <property type="entry name" value="Isopntndiph_ism"/>
    <property type="match status" value="1"/>
</dbReference>
<sequence>MSTEDAMSSKDEATPAEGSSDAETHKNARKNVVAVDENDEEQDVVNRLDAHMGDGIRHRAFTALVFDGEGRILLGQRAPGKRLWDTYWDGTVASHPDQGQSQKEATRLRLEDELGVTPDQYDDLRVTDKFEYKRYYPNEGVEWEVCTVLKVTLDDTSLDPDPEEIGGILWADYEHLYENPRFYRQLRWCPWFEIAMRRDFS</sequence>
<keyword evidence="4" id="KW-0414">Isoprene biosynthesis</keyword>
<comment type="similarity">
    <text evidence="2">Belongs to the IPP isomerase type 1 family.</text>
</comment>
<comment type="caution">
    <text evidence="8">The sequence shown here is derived from an EMBL/GenBank/DDBJ whole genome shotgun (WGS) entry which is preliminary data.</text>
</comment>
<evidence type="ECO:0000256" key="4">
    <source>
        <dbReference type="ARBA" id="ARBA00023229"/>
    </source>
</evidence>
<dbReference type="Gene3D" id="3.90.79.10">
    <property type="entry name" value="Nucleoside Triphosphate Pyrophosphohydrolase"/>
    <property type="match status" value="1"/>
</dbReference>
<dbReference type="GO" id="GO:0008299">
    <property type="term" value="P:isoprenoid biosynthetic process"/>
    <property type="evidence" value="ECO:0007669"/>
    <property type="project" value="UniProtKB-KW"/>
</dbReference>
<dbReference type="Pfam" id="PF00293">
    <property type="entry name" value="NUDIX"/>
    <property type="match status" value="1"/>
</dbReference>
<dbReference type="PANTHER" id="PTHR10885">
    <property type="entry name" value="ISOPENTENYL-DIPHOSPHATE DELTA-ISOMERASE"/>
    <property type="match status" value="1"/>
</dbReference>
<evidence type="ECO:0000256" key="6">
    <source>
        <dbReference type="SAM" id="MobiDB-lite"/>
    </source>
</evidence>
<dbReference type="InterPro" id="IPR015797">
    <property type="entry name" value="NUDIX_hydrolase-like_dom_sf"/>
</dbReference>
<dbReference type="PANTHER" id="PTHR10885:SF0">
    <property type="entry name" value="ISOPENTENYL-DIPHOSPHATE DELTA-ISOMERASE"/>
    <property type="match status" value="1"/>
</dbReference>
<dbReference type="Proteomes" id="UP001595921">
    <property type="component" value="Unassembled WGS sequence"/>
</dbReference>
<dbReference type="InterPro" id="IPR000086">
    <property type="entry name" value="NUDIX_hydrolase_dom"/>
</dbReference>
<evidence type="ECO:0000313" key="9">
    <source>
        <dbReference type="Proteomes" id="UP001595921"/>
    </source>
</evidence>
<dbReference type="EMBL" id="JBHSDS010000003">
    <property type="protein sequence ID" value="MFC4357462.1"/>
    <property type="molecule type" value="Genomic_DNA"/>
</dbReference>
<evidence type="ECO:0000256" key="5">
    <source>
        <dbReference type="ARBA" id="ARBA00023235"/>
    </source>
</evidence>
<reference evidence="8 9" key="1">
    <citation type="journal article" date="2019" name="Int. J. Syst. Evol. Microbiol.">
        <title>The Global Catalogue of Microorganisms (GCM) 10K type strain sequencing project: providing services to taxonomists for standard genome sequencing and annotation.</title>
        <authorList>
            <consortium name="The Broad Institute Genomics Platform"/>
            <consortium name="The Broad Institute Genome Sequencing Center for Infectious Disease"/>
            <person name="Wu L."/>
            <person name="Ma J."/>
        </authorList>
    </citation>
    <scope>NUCLEOTIDE SEQUENCE [LARGE SCALE GENOMIC DNA]</scope>
    <source>
        <strain evidence="8 9">CGMCC 1.12553</strain>
    </source>
</reference>
<name>A0ABD5P9U5_9EURY</name>
<dbReference type="SUPFAM" id="SSF55811">
    <property type="entry name" value="Nudix"/>
    <property type="match status" value="1"/>
</dbReference>
<feature type="domain" description="Nudix hydrolase" evidence="7">
    <location>
        <begin position="56"/>
        <end position="193"/>
    </location>
</feature>
<dbReference type="CDD" id="cd02885">
    <property type="entry name" value="NUDIX_IPP_Isomerase"/>
    <property type="match status" value="1"/>
</dbReference>
<keyword evidence="5" id="KW-0413">Isomerase</keyword>
<evidence type="ECO:0000256" key="2">
    <source>
        <dbReference type="ARBA" id="ARBA00007579"/>
    </source>
</evidence>
<evidence type="ECO:0000256" key="1">
    <source>
        <dbReference type="ARBA" id="ARBA00004826"/>
    </source>
</evidence>
<dbReference type="RefSeq" id="WP_267622238.1">
    <property type="nucleotide sequence ID" value="NZ_JAODIW010000006.1"/>
</dbReference>
<dbReference type="EC" id="5.3.3.2" evidence="3"/>
<protein>
    <recommendedName>
        <fullName evidence="3">isopentenyl-diphosphate Delta-isomerase</fullName>
        <ecNumber evidence="3">5.3.3.2</ecNumber>
    </recommendedName>
</protein>
<dbReference type="AlphaFoldDB" id="A0ABD5P9U5"/>
<organism evidence="8 9">
    <name type="scientific">Halobium salinum</name>
    <dbReference type="NCBI Taxonomy" id="1364940"/>
    <lineage>
        <taxon>Archaea</taxon>
        <taxon>Methanobacteriati</taxon>
        <taxon>Methanobacteriota</taxon>
        <taxon>Stenosarchaea group</taxon>
        <taxon>Halobacteria</taxon>
        <taxon>Halobacteriales</taxon>
        <taxon>Haloferacaceae</taxon>
        <taxon>Halobium</taxon>
    </lineage>
</organism>
<accession>A0ABD5P9U5</accession>
<comment type="pathway">
    <text evidence="1">Isoprenoid biosynthesis; dimethylallyl diphosphate biosynthesis; dimethylallyl diphosphate from isopentenyl diphosphate: step 1/1.</text>
</comment>
<feature type="region of interest" description="Disordered" evidence="6">
    <location>
        <begin position="1"/>
        <end position="33"/>
    </location>
</feature>
<keyword evidence="9" id="KW-1185">Reference proteome</keyword>